<keyword evidence="1" id="KW-0547">Nucleotide-binding</keyword>
<dbReference type="EMBL" id="JAAIUW010000001">
    <property type="protein sequence ID" value="KAF7843546.1"/>
    <property type="molecule type" value="Genomic_DNA"/>
</dbReference>
<dbReference type="PANTHER" id="PTHR48103">
    <property type="entry name" value="MIDASIN-RELATED"/>
    <property type="match status" value="1"/>
</dbReference>
<dbReference type="AlphaFoldDB" id="A0A834XGK2"/>
<comment type="caution">
    <text evidence="5">The sequence shown here is derived from an EMBL/GenBank/DDBJ whole genome shotgun (WGS) entry which is preliminary data.</text>
</comment>
<accession>A0A834XGK2</accession>
<dbReference type="SUPFAM" id="SSF53300">
    <property type="entry name" value="vWA-like"/>
    <property type="match status" value="1"/>
</dbReference>
<organism evidence="5 6">
    <name type="scientific">Senna tora</name>
    <dbReference type="NCBI Taxonomy" id="362788"/>
    <lineage>
        <taxon>Eukaryota</taxon>
        <taxon>Viridiplantae</taxon>
        <taxon>Streptophyta</taxon>
        <taxon>Embryophyta</taxon>
        <taxon>Tracheophyta</taxon>
        <taxon>Spermatophyta</taxon>
        <taxon>Magnoliopsida</taxon>
        <taxon>eudicotyledons</taxon>
        <taxon>Gunneridae</taxon>
        <taxon>Pentapetalae</taxon>
        <taxon>rosids</taxon>
        <taxon>fabids</taxon>
        <taxon>Fabales</taxon>
        <taxon>Fabaceae</taxon>
        <taxon>Caesalpinioideae</taxon>
        <taxon>Cassia clade</taxon>
        <taxon>Senna</taxon>
    </lineage>
</organism>
<feature type="region of interest" description="Disordered" evidence="3">
    <location>
        <begin position="246"/>
        <end position="296"/>
    </location>
</feature>
<evidence type="ECO:0000313" key="5">
    <source>
        <dbReference type="EMBL" id="KAF7843546.1"/>
    </source>
</evidence>
<reference evidence="5" key="1">
    <citation type="submission" date="2020-09" db="EMBL/GenBank/DDBJ databases">
        <title>Genome-Enabled Discovery of Anthraquinone Biosynthesis in Senna tora.</title>
        <authorList>
            <person name="Kang S.-H."/>
            <person name="Pandey R.P."/>
            <person name="Lee C.-M."/>
            <person name="Sim J.-S."/>
            <person name="Jeong J.-T."/>
            <person name="Choi B.-S."/>
            <person name="Jung M."/>
            <person name="Ginzburg D."/>
            <person name="Zhao K."/>
            <person name="Won S.Y."/>
            <person name="Oh T.-J."/>
            <person name="Yu Y."/>
            <person name="Kim N.-H."/>
            <person name="Lee O.R."/>
            <person name="Lee T.-H."/>
            <person name="Bashyal P."/>
            <person name="Kim T.-S."/>
            <person name="Lee W.-H."/>
            <person name="Kawkins C."/>
            <person name="Kim C.-K."/>
            <person name="Kim J.S."/>
            <person name="Ahn B.O."/>
            <person name="Rhee S.Y."/>
            <person name="Sohng J.K."/>
        </authorList>
    </citation>
    <scope>NUCLEOTIDE SEQUENCE</scope>
    <source>
        <tissue evidence="5">Leaf</tissue>
    </source>
</reference>
<dbReference type="PROSITE" id="PS50234">
    <property type="entry name" value="VWFA"/>
    <property type="match status" value="1"/>
</dbReference>
<feature type="compositionally biased region" description="Basic and acidic residues" evidence="3">
    <location>
        <begin position="356"/>
        <end position="386"/>
    </location>
</feature>
<dbReference type="InterPro" id="IPR036465">
    <property type="entry name" value="vWFA_dom_sf"/>
</dbReference>
<dbReference type="Proteomes" id="UP000634136">
    <property type="component" value="Unassembled WGS sequence"/>
</dbReference>
<feature type="compositionally biased region" description="Acidic residues" evidence="3">
    <location>
        <begin position="64"/>
        <end position="84"/>
    </location>
</feature>
<dbReference type="InterPro" id="IPR002035">
    <property type="entry name" value="VWF_A"/>
</dbReference>
<gene>
    <name evidence="5" type="ORF">G2W53_000451</name>
</gene>
<dbReference type="OrthoDB" id="1362760at2759"/>
<feature type="domain" description="VWFA" evidence="4">
    <location>
        <begin position="554"/>
        <end position="755"/>
    </location>
</feature>
<evidence type="ECO:0000256" key="2">
    <source>
        <dbReference type="ARBA" id="ARBA00022840"/>
    </source>
</evidence>
<sequence length="767" mass="85156">MGATGPDGEAVGEKAWDRNEDETPNDASEKNESGPSIRDKDKSSRELRAKDEGGPDEPGKANYDELDDHNDDTGSQDDIGDGETTDAVNLEKEAAVSDPAGMEPDELEQTSDMDLDLNGMPEEDFMEEGDPGEQGDSVEDENQDRKQGEETCPPDEIMEDSHTEVGVTSDEDNLGGDHQENSDMNSIETKKSEPEPEPGSADMGNEQVASVELPSQSNVGWKSSYSENIAAESNWSNSIESFDNPTLMGGIPSNSMSKMDHMMSESSDAGGLTEKQPKSLPQHEHSLVQERLPNPYRNLGDALEEWKERVNIAGDLPADNMEKQGEMEDDNAEEYGYVSEFEKGTAQAMGPATSEQIDRNIDGNKLDKESLTAEKDAEMQMEKQNSDMKSTSDSTLIPKNEKREHINVSGTEKSHDEGSVKMDASESADVEHLSEDLISVKRSYFSEGLHKLSQLSVDDSDFGKAQDPPDVPSDVKDNATALWKRYELSTTKLSQELAEQLRLVMEPTVASKLQGDFRTGKRINMKKVIPYIASHYRKDKIWLRRTRPNKRDYQVVLAIDDSSSMSESCCGDIAVEALVTVCRAVSQLEMGSLAIASFGTKGNIKLLHDFDRPFTGEAGVKMISHLTFKQENTIINEPVVDLLKFLTNKLDSAVVKARLPSGHNPLQQLVLIISDGQFHEKDHLKRCIRDLSGGNRMVAFLLLDNSQDSIMDRSEASFDQNGKMKLSKYMDSFPFPYYIVLRNIEALPRTLADLLRQWMELMQHPMG</sequence>
<dbReference type="PANTHER" id="PTHR48103:SF2">
    <property type="entry name" value="MIDASIN"/>
    <property type="match status" value="1"/>
</dbReference>
<dbReference type="FunFam" id="3.40.50.410:FF:000114">
    <property type="entry name" value="Midasin"/>
    <property type="match status" value="1"/>
</dbReference>
<feature type="compositionally biased region" description="Basic and acidic residues" evidence="3">
    <location>
        <begin position="399"/>
        <end position="420"/>
    </location>
</feature>
<feature type="compositionally biased region" description="Basic and acidic residues" evidence="3">
    <location>
        <begin position="27"/>
        <end position="63"/>
    </location>
</feature>
<feature type="compositionally biased region" description="Polar residues" evidence="3">
    <location>
        <begin position="387"/>
        <end position="397"/>
    </location>
</feature>
<name>A0A834XGK2_9FABA</name>
<evidence type="ECO:0000256" key="3">
    <source>
        <dbReference type="SAM" id="MobiDB-lite"/>
    </source>
</evidence>
<keyword evidence="2" id="KW-0067">ATP-binding</keyword>
<feature type="region of interest" description="Disordered" evidence="3">
    <location>
        <begin position="1"/>
        <end position="220"/>
    </location>
</feature>
<keyword evidence="6" id="KW-1185">Reference proteome</keyword>
<protein>
    <submittedName>
        <fullName evidence="5">Midasin</fullName>
    </submittedName>
</protein>
<dbReference type="GO" id="GO:0005524">
    <property type="term" value="F:ATP binding"/>
    <property type="evidence" value="ECO:0007669"/>
    <property type="project" value="UniProtKB-KW"/>
</dbReference>
<evidence type="ECO:0000313" key="6">
    <source>
        <dbReference type="Proteomes" id="UP000634136"/>
    </source>
</evidence>
<dbReference type="GO" id="GO:0000027">
    <property type="term" value="P:ribosomal large subunit assembly"/>
    <property type="evidence" value="ECO:0007669"/>
    <property type="project" value="TreeGrafter"/>
</dbReference>
<evidence type="ECO:0000256" key="1">
    <source>
        <dbReference type="ARBA" id="ARBA00022741"/>
    </source>
</evidence>
<feature type="region of interest" description="Disordered" evidence="3">
    <location>
        <begin position="344"/>
        <end position="420"/>
    </location>
</feature>
<evidence type="ECO:0000259" key="4">
    <source>
        <dbReference type="PROSITE" id="PS50234"/>
    </source>
</evidence>
<dbReference type="GO" id="GO:0005634">
    <property type="term" value="C:nucleus"/>
    <property type="evidence" value="ECO:0007669"/>
    <property type="project" value="TreeGrafter"/>
</dbReference>
<proteinExistence type="predicted"/>
<feature type="compositionally biased region" description="Basic and acidic residues" evidence="3">
    <location>
        <begin position="275"/>
        <end position="288"/>
    </location>
</feature>
<dbReference type="GO" id="GO:0030687">
    <property type="term" value="C:preribosome, large subunit precursor"/>
    <property type="evidence" value="ECO:0007669"/>
    <property type="project" value="TreeGrafter"/>
</dbReference>
<feature type="compositionally biased region" description="Acidic residues" evidence="3">
    <location>
        <begin position="103"/>
        <end position="142"/>
    </location>
</feature>
<dbReference type="GO" id="GO:0000055">
    <property type="term" value="P:ribosomal large subunit export from nucleus"/>
    <property type="evidence" value="ECO:0007669"/>
    <property type="project" value="TreeGrafter"/>
</dbReference>